<accession>A0A923RRL4</accession>
<dbReference type="AlphaFoldDB" id="A0A923RRL4"/>
<gene>
    <name evidence="2" type="ORF">H8S17_00580</name>
</gene>
<dbReference type="Proteomes" id="UP000606720">
    <property type="component" value="Unassembled WGS sequence"/>
</dbReference>
<evidence type="ECO:0000313" key="3">
    <source>
        <dbReference type="Proteomes" id="UP000606720"/>
    </source>
</evidence>
<keyword evidence="3" id="KW-1185">Reference proteome</keyword>
<proteinExistence type="predicted"/>
<name>A0A923RRL4_9FIRM</name>
<comment type="caution">
    <text evidence="2">The sequence shown here is derived from an EMBL/GenBank/DDBJ whole genome shotgun (WGS) entry which is preliminary data.</text>
</comment>
<sequence>MQTKEDYAALALYLYLASNMNNYRLELSPQAIQNAIGMPRSTYYKKLKILKNNGYIIERQGNLLEFYETPQEQSVRSGLPEKQQNLSAVQQNPQQRQDSLPQKQNLPQHNIEIDNIYTDNIDNTHNTDITSNSRKMNAFIF</sequence>
<dbReference type="EMBL" id="JACOPH010000001">
    <property type="protein sequence ID" value="MBC5712716.1"/>
    <property type="molecule type" value="Genomic_DNA"/>
</dbReference>
<evidence type="ECO:0008006" key="4">
    <source>
        <dbReference type="Google" id="ProtNLM"/>
    </source>
</evidence>
<evidence type="ECO:0000313" key="2">
    <source>
        <dbReference type="EMBL" id="MBC5712716.1"/>
    </source>
</evidence>
<reference evidence="2" key="1">
    <citation type="submission" date="2020-08" db="EMBL/GenBank/DDBJ databases">
        <title>Genome public.</title>
        <authorList>
            <person name="Liu C."/>
            <person name="Sun Q."/>
        </authorList>
    </citation>
    <scope>NUCLEOTIDE SEQUENCE</scope>
    <source>
        <strain evidence="2">BX1005</strain>
    </source>
</reference>
<feature type="region of interest" description="Disordered" evidence="1">
    <location>
        <begin position="73"/>
        <end position="106"/>
    </location>
</feature>
<evidence type="ECO:0000256" key="1">
    <source>
        <dbReference type="SAM" id="MobiDB-lite"/>
    </source>
</evidence>
<dbReference type="RefSeq" id="WP_186865791.1">
    <property type="nucleotide sequence ID" value="NZ_JACOPH010000001.1"/>
</dbReference>
<protein>
    <recommendedName>
        <fullName evidence="4">Helix-turn-helix domain-containing protein</fullName>
    </recommendedName>
</protein>
<organism evidence="2 3">
    <name type="scientific">Roseburia zhanii</name>
    <dbReference type="NCBI Taxonomy" id="2763064"/>
    <lineage>
        <taxon>Bacteria</taxon>
        <taxon>Bacillati</taxon>
        <taxon>Bacillota</taxon>
        <taxon>Clostridia</taxon>
        <taxon>Lachnospirales</taxon>
        <taxon>Lachnospiraceae</taxon>
        <taxon>Roseburia</taxon>
    </lineage>
</organism>